<gene>
    <name evidence="1" type="ORF">NCTC11429_02403</name>
</gene>
<dbReference type="Proteomes" id="UP000308196">
    <property type="component" value="Chromosome"/>
</dbReference>
<dbReference type="KEGG" id="stha:NCTC11429_02403"/>
<evidence type="ECO:0000313" key="2">
    <source>
        <dbReference type="Proteomes" id="UP000308196"/>
    </source>
</evidence>
<evidence type="ECO:0000313" key="1">
    <source>
        <dbReference type="EMBL" id="VTR40826.1"/>
    </source>
</evidence>
<dbReference type="EMBL" id="LR590484">
    <property type="protein sequence ID" value="VTR40826.1"/>
    <property type="molecule type" value="Genomic_DNA"/>
</dbReference>
<sequence>MIFKRLNYQTLQSLHLQGYNILLTIGSATDENPIYLPLKLESFTNINEAFVRAEDSKLKGHKILVLEEAIRRSLNNDINGVVQLEH</sequence>
<accession>A0A4U9V2Z8</accession>
<dbReference type="RefSeq" id="WP_138096798.1">
    <property type="nucleotide sequence ID" value="NZ_CP141191.1"/>
</dbReference>
<dbReference type="AlphaFoldDB" id="A0A4U9V2Z8"/>
<proteinExistence type="predicted"/>
<name>A0A4U9V2Z8_9SPHI</name>
<protein>
    <submittedName>
        <fullName evidence="1">Uncharacterized protein</fullName>
    </submittedName>
</protein>
<organism evidence="1 2">
    <name type="scientific">Sphingobacterium thalpophilum</name>
    <dbReference type="NCBI Taxonomy" id="259"/>
    <lineage>
        <taxon>Bacteria</taxon>
        <taxon>Pseudomonadati</taxon>
        <taxon>Bacteroidota</taxon>
        <taxon>Sphingobacteriia</taxon>
        <taxon>Sphingobacteriales</taxon>
        <taxon>Sphingobacteriaceae</taxon>
        <taxon>Sphingobacterium</taxon>
    </lineage>
</organism>
<dbReference type="GeneID" id="78463118"/>
<reference evidence="1 2" key="1">
    <citation type="submission" date="2019-05" db="EMBL/GenBank/DDBJ databases">
        <authorList>
            <consortium name="Pathogen Informatics"/>
        </authorList>
    </citation>
    <scope>NUCLEOTIDE SEQUENCE [LARGE SCALE GENOMIC DNA]</scope>
    <source>
        <strain evidence="1 2">NCTC11429</strain>
    </source>
</reference>